<keyword evidence="2" id="KW-1185">Reference proteome</keyword>
<evidence type="ECO:0000313" key="1">
    <source>
        <dbReference type="EMBL" id="MFC4403890.1"/>
    </source>
</evidence>
<accession>A0ABV8WVY6</accession>
<proteinExistence type="predicted"/>
<reference evidence="2" key="1">
    <citation type="journal article" date="2019" name="Int. J. Syst. Evol. Microbiol.">
        <title>The Global Catalogue of Microorganisms (GCM) 10K type strain sequencing project: providing services to taxonomists for standard genome sequencing and annotation.</title>
        <authorList>
            <consortium name="The Broad Institute Genomics Platform"/>
            <consortium name="The Broad Institute Genome Sequencing Center for Infectious Disease"/>
            <person name="Wu L."/>
            <person name="Ma J."/>
        </authorList>
    </citation>
    <scope>NUCLEOTIDE SEQUENCE [LARGE SCALE GENOMIC DNA]</scope>
    <source>
        <strain evidence="2">CCUG 37865</strain>
    </source>
</reference>
<sequence length="44" mass="4971">MTTPINWVVSFCSDITIDSDRGDKQQSSYTFLTITANGETINIW</sequence>
<organism evidence="1 2">
    <name type="scientific">Gracilibacillus xinjiangensis</name>
    <dbReference type="NCBI Taxonomy" id="1193282"/>
    <lineage>
        <taxon>Bacteria</taxon>
        <taxon>Bacillati</taxon>
        <taxon>Bacillota</taxon>
        <taxon>Bacilli</taxon>
        <taxon>Bacillales</taxon>
        <taxon>Bacillaceae</taxon>
        <taxon>Gracilibacillus</taxon>
    </lineage>
</organism>
<gene>
    <name evidence="1" type="ORF">ACFOY7_12505</name>
</gene>
<dbReference type="EMBL" id="JBHSDT010000008">
    <property type="protein sequence ID" value="MFC4403890.1"/>
    <property type="molecule type" value="Genomic_DNA"/>
</dbReference>
<name>A0ABV8WVY6_9BACI</name>
<dbReference type="Proteomes" id="UP001595882">
    <property type="component" value="Unassembled WGS sequence"/>
</dbReference>
<dbReference type="RefSeq" id="WP_390252425.1">
    <property type="nucleotide sequence ID" value="NZ_JBHSDT010000008.1"/>
</dbReference>
<protein>
    <submittedName>
        <fullName evidence="1">Uncharacterized protein</fullName>
    </submittedName>
</protein>
<comment type="caution">
    <text evidence="1">The sequence shown here is derived from an EMBL/GenBank/DDBJ whole genome shotgun (WGS) entry which is preliminary data.</text>
</comment>
<evidence type="ECO:0000313" key="2">
    <source>
        <dbReference type="Proteomes" id="UP001595882"/>
    </source>
</evidence>